<keyword evidence="1" id="KW-0812">Transmembrane</keyword>
<dbReference type="AlphaFoldDB" id="A0A085MRX6"/>
<protein>
    <submittedName>
        <fullName evidence="2">Uncharacterized protein</fullName>
    </submittedName>
</protein>
<sequence length="117" mass="12655">MYLERVNGNVRFWTGFTHSFPTFVRQHFSEPSQSLSLLQKSAFPAIVGSAGHSPGYAGYAVLLALCGPVGAAFLPSWALIVRGAKPGSSSGKWSWGAAAYFGAFHSCENSAEFWMFE</sequence>
<name>A0A085MRX6_9BILA</name>
<feature type="transmembrane region" description="Helical" evidence="1">
    <location>
        <begin position="56"/>
        <end position="80"/>
    </location>
</feature>
<evidence type="ECO:0000256" key="1">
    <source>
        <dbReference type="SAM" id="Phobius"/>
    </source>
</evidence>
<reference evidence="2" key="1">
    <citation type="journal article" date="2014" name="Nat. Genet.">
        <title>Genome and transcriptome of the porcine whipworm Trichuris suis.</title>
        <authorList>
            <person name="Jex A.R."/>
            <person name="Nejsum P."/>
            <person name="Schwarz E.M."/>
            <person name="Hu L."/>
            <person name="Young N.D."/>
            <person name="Hall R.S."/>
            <person name="Korhonen P.K."/>
            <person name="Liao S."/>
            <person name="Thamsborg S."/>
            <person name="Xia J."/>
            <person name="Xu P."/>
            <person name="Wang S."/>
            <person name="Scheerlinck J.P."/>
            <person name="Hofmann A."/>
            <person name="Sternberg P.W."/>
            <person name="Wang J."/>
            <person name="Gasser R.B."/>
        </authorList>
    </citation>
    <scope>NUCLEOTIDE SEQUENCE [LARGE SCALE GENOMIC DNA]</scope>
    <source>
        <strain evidence="2">DCEP-RM93F</strain>
    </source>
</reference>
<gene>
    <name evidence="2" type="ORF">M514_27844</name>
</gene>
<accession>A0A085MRX6</accession>
<dbReference type="EMBL" id="KL367707">
    <property type="protein sequence ID" value="KFD59972.1"/>
    <property type="molecule type" value="Genomic_DNA"/>
</dbReference>
<evidence type="ECO:0000313" key="2">
    <source>
        <dbReference type="EMBL" id="KFD59972.1"/>
    </source>
</evidence>
<dbReference type="Proteomes" id="UP000030758">
    <property type="component" value="Unassembled WGS sequence"/>
</dbReference>
<keyword evidence="1" id="KW-1133">Transmembrane helix</keyword>
<proteinExistence type="predicted"/>
<organism evidence="2">
    <name type="scientific">Trichuris suis</name>
    <name type="common">pig whipworm</name>
    <dbReference type="NCBI Taxonomy" id="68888"/>
    <lineage>
        <taxon>Eukaryota</taxon>
        <taxon>Metazoa</taxon>
        <taxon>Ecdysozoa</taxon>
        <taxon>Nematoda</taxon>
        <taxon>Enoplea</taxon>
        <taxon>Dorylaimia</taxon>
        <taxon>Trichinellida</taxon>
        <taxon>Trichuridae</taxon>
        <taxon>Trichuris</taxon>
    </lineage>
</organism>
<keyword evidence="1" id="KW-0472">Membrane</keyword>